<dbReference type="InterPro" id="IPR000014">
    <property type="entry name" value="PAS"/>
</dbReference>
<dbReference type="AlphaFoldDB" id="A0A0C2I8I0"/>
<evidence type="ECO:0000313" key="11">
    <source>
        <dbReference type="EMBL" id="KIH83225.1"/>
    </source>
</evidence>
<evidence type="ECO:0000256" key="2">
    <source>
        <dbReference type="ARBA" id="ARBA00004533"/>
    </source>
</evidence>
<evidence type="ECO:0000256" key="5">
    <source>
        <dbReference type="ARBA" id="ARBA00022777"/>
    </source>
</evidence>
<dbReference type="EC" id="3.1.4.52" evidence="3"/>
<dbReference type="NCBIfam" id="TIGR00254">
    <property type="entry name" value="GGDEF"/>
    <property type="match status" value="1"/>
</dbReference>
<comment type="cofactor">
    <cofactor evidence="1">
        <name>Mg(2+)</name>
        <dbReference type="ChEBI" id="CHEBI:18420"/>
    </cofactor>
</comment>
<feature type="domain" description="PAC" evidence="8">
    <location>
        <begin position="218"/>
        <end position="272"/>
    </location>
</feature>
<dbReference type="InterPro" id="IPR029787">
    <property type="entry name" value="Nucleotide_cyclase"/>
</dbReference>
<dbReference type="InterPro" id="IPR013656">
    <property type="entry name" value="PAS_4"/>
</dbReference>
<organism evidence="11 12">
    <name type="scientific">Pseudomonas batumici</name>
    <dbReference type="NCBI Taxonomy" id="226910"/>
    <lineage>
        <taxon>Bacteria</taxon>
        <taxon>Pseudomonadati</taxon>
        <taxon>Pseudomonadota</taxon>
        <taxon>Gammaproteobacteria</taxon>
        <taxon>Pseudomonadales</taxon>
        <taxon>Pseudomonadaceae</taxon>
        <taxon>Pseudomonas</taxon>
    </lineage>
</organism>
<dbReference type="CDD" id="cd01948">
    <property type="entry name" value="EAL"/>
    <property type="match status" value="1"/>
</dbReference>
<keyword evidence="5" id="KW-0418">Kinase</keyword>
<dbReference type="PATRIC" id="fig|226910.6.peg.2960"/>
<dbReference type="InterPro" id="IPR035919">
    <property type="entry name" value="EAL_sf"/>
</dbReference>
<dbReference type="SMART" id="SM00267">
    <property type="entry name" value="GGDEF"/>
    <property type="match status" value="1"/>
</dbReference>
<dbReference type="Pfam" id="PF00563">
    <property type="entry name" value="EAL"/>
    <property type="match status" value="1"/>
</dbReference>
<keyword evidence="5" id="KW-0808">Transferase</keyword>
<feature type="domain" description="PAC" evidence="8">
    <location>
        <begin position="95"/>
        <end position="146"/>
    </location>
</feature>
<dbReference type="GO" id="GO:0071111">
    <property type="term" value="F:cyclic-guanylate-specific phosphodiesterase activity"/>
    <property type="evidence" value="ECO:0007669"/>
    <property type="project" value="UniProtKB-EC"/>
</dbReference>
<dbReference type="FunFam" id="3.20.20.450:FF:000001">
    <property type="entry name" value="Cyclic di-GMP phosphodiesterase yahA"/>
    <property type="match status" value="1"/>
</dbReference>
<evidence type="ECO:0000259" key="8">
    <source>
        <dbReference type="PROSITE" id="PS50113"/>
    </source>
</evidence>
<gene>
    <name evidence="11" type="ORF">UCMB321_2971</name>
</gene>
<name>A0A0C2I8I0_9PSED</name>
<reference evidence="11 12" key="1">
    <citation type="submission" date="2015-01" db="EMBL/GenBank/DDBJ databases">
        <title>Complete genome of Pseudomonas batumici UCM B-321 producer of the batumin antibiotic with strong antistaphilococcal and potential anticancer activity.</title>
        <authorList>
            <person name="Klochko V.V."/>
            <person name="Zelena L.B."/>
            <person name="Elena K.A."/>
            <person name="Reva O.N."/>
        </authorList>
    </citation>
    <scope>NUCLEOTIDE SEQUENCE [LARGE SCALE GENOMIC DNA]</scope>
    <source>
        <strain evidence="11 12">UCM B-321</strain>
    </source>
</reference>
<comment type="subcellular location">
    <subcellularLocation>
        <location evidence="2">Cell inner membrane</location>
    </subcellularLocation>
</comment>
<dbReference type="InterPro" id="IPR052155">
    <property type="entry name" value="Biofilm_reg_signaling"/>
</dbReference>
<dbReference type="RefSeq" id="WP_052451236.1">
    <property type="nucleotide sequence ID" value="NZ_JXDG01000039.1"/>
</dbReference>
<feature type="domain" description="GGDEF" evidence="10">
    <location>
        <begin position="432"/>
        <end position="564"/>
    </location>
</feature>
<evidence type="ECO:0000256" key="1">
    <source>
        <dbReference type="ARBA" id="ARBA00001946"/>
    </source>
</evidence>
<evidence type="ECO:0000256" key="4">
    <source>
        <dbReference type="ARBA" id="ARBA00022636"/>
    </source>
</evidence>
<dbReference type="InterPro" id="IPR035965">
    <property type="entry name" value="PAS-like_dom_sf"/>
</dbReference>
<dbReference type="SMART" id="SM00086">
    <property type="entry name" value="PAC"/>
    <property type="match status" value="3"/>
</dbReference>
<dbReference type="GO" id="GO:0005886">
    <property type="term" value="C:plasma membrane"/>
    <property type="evidence" value="ECO:0007669"/>
    <property type="project" value="UniProtKB-SubCell"/>
</dbReference>
<evidence type="ECO:0000313" key="12">
    <source>
        <dbReference type="Proteomes" id="UP000031535"/>
    </source>
</evidence>
<dbReference type="GO" id="GO:0071732">
    <property type="term" value="P:cellular response to nitric oxide"/>
    <property type="evidence" value="ECO:0007669"/>
    <property type="project" value="UniProtKB-ARBA"/>
</dbReference>
<evidence type="ECO:0000256" key="3">
    <source>
        <dbReference type="ARBA" id="ARBA00012282"/>
    </source>
</evidence>
<dbReference type="OrthoDB" id="9804951at2"/>
<dbReference type="Gene3D" id="3.30.450.20">
    <property type="entry name" value="PAS domain"/>
    <property type="match status" value="3"/>
</dbReference>
<dbReference type="SUPFAM" id="SSF55073">
    <property type="entry name" value="Nucleotide cyclase"/>
    <property type="match status" value="1"/>
</dbReference>
<dbReference type="Pfam" id="PF00990">
    <property type="entry name" value="GGDEF"/>
    <property type="match status" value="1"/>
</dbReference>
<proteinExistence type="predicted"/>
<dbReference type="InterPro" id="IPR000160">
    <property type="entry name" value="GGDEF_dom"/>
</dbReference>
<evidence type="ECO:0000259" key="10">
    <source>
        <dbReference type="PROSITE" id="PS50887"/>
    </source>
</evidence>
<evidence type="ECO:0000259" key="9">
    <source>
        <dbReference type="PROSITE" id="PS50883"/>
    </source>
</evidence>
<dbReference type="SUPFAM" id="SSF141868">
    <property type="entry name" value="EAL domain-like"/>
    <property type="match status" value="1"/>
</dbReference>
<dbReference type="PROSITE" id="PS50112">
    <property type="entry name" value="PAS"/>
    <property type="match status" value="2"/>
</dbReference>
<dbReference type="STRING" id="226910.UCMB321_2971"/>
<dbReference type="GO" id="GO:0016301">
    <property type="term" value="F:kinase activity"/>
    <property type="evidence" value="ECO:0007669"/>
    <property type="project" value="UniProtKB-KW"/>
</dbReference>
<dbReference type="SMART" id="SM00052">
    <property type="entry name" value="EAL"/>
    <property type="match status" value="1"/>
</dbReference>
<dbReference type="Proteomes" id="UP000031535">
    <property type="component" value="Unassembled WGS sequence"/>
</dbReference>
<protein>
    <recommendedName>
        <fullName evidence="3">cyclic-guanylate-specific phosphodiesterase</fullName>
        <ecNumber evidence="3">3.1.4.52</ecNumber>
    </recommendedName>
</protein>
<dbReference type="PROSITE" id="PS50887">
    <property type="entry name" value="GGDEF"/>
    <property type="match status" value="1"/>
</dbReference>
<feature type="domain" description="EAL" evidence="9">
    <location>
        <begin position="573"/>
        <end position="828"/>
    </location>
</feature>
<keyword evidence="12" id="KW-1185">Reference proteome</keyword>
<evidence type="ECO:0000259" key="7">
    <source>
        <dbReference type="PROSITE" id="PS50112"/>
    </source>
</evidence>
<comment type="catalytic activity">
    <reaction evidence="6">
        <text>3',3'-c-di-GMP + H2O = 5'-phosphoguanylyl(3'-&gt;5')guanosine + H(+)</text>
        <dbReference type="Rhea" id="RHEA:24902"/>
        <dbReference type="ChEBI" id="CHEBI:15377"/>
        <dbReference type="ChEBI" id="CHEBI:15378"/>
        <dbReference type="ChEBI" id="CHEBI:58754"/>
        <dbReference type="ChEBI" id="CHEBI:58805"/>
        <dbReference type="EC" id="3.1.4.52"/>
    </reaction>
    <physiologicalReaction direction="left-to-right" evidence="6">
        <dbReference type="Rhea" id="RHEA:24903"/>
    </physiologicalReaction>
</comment>
<evidence type="ECO:0000256" key="6">
    <source>
        <dbReference type="ARBA" id="ARBA00051114"/>
    </source>
</evidence>
<dbReference type="PROSITE" id="PS50883">
    <property type="entry name" value="EAL"/>
    <property type="match status" value="1"/>
</dbReference>
<dbReference type="PANTHER" id="PTHR44757:SF2">
    <property type="entry name" value="BIOFILM ARCHITECTURE MAINTENANCE PROTEIN MBAA"/>
    <property type="match status" value="1"/>
</dbReference>
<dbReference type="Pfam" id="PF08448">
    <property type="entry name" value="PAS_4"/>
    <property type="match status" value="3"/>
</dbReference>
<dbReference type="SMART" id="SM00091">
    <property type="entry name" value="PAS"/>
    <property type="match status" value="3"/>
</dbReference>
<dbReference type="Gene3D" id="3.30.70.270">
    <property type="match status" value="1"/>
</dbReference>
<dbReference type="InterPro" id="IPR001633">
    <property type="entry name" value="EAL_dom"/>
</dbReference>
<feature type="domain" description="PAS" evidence="7">
    <location>
        <begin position="41"/>
        <end position="67"/>
    </location>
</feature>
<comment type="caution">
    <text evidence="11">The sequence shown here is derived from an EMBL/GenBank/DDBJ whole genome shotgun (WGS) entry which is preliminary data.</text>
</comment>
<dbReference type="NCBIfam" id="TIGR00229">
    <property type="entry name" value="sensory_box"/>
    <property type="match status" value="3"/>
</dbReference>
<dbReference type="SUPFAM" id="SSF55785">
    <property type="entry name" value="PYP-like sensor domain (PAS domain)"/>
    <property type="match status" value="3"/>
</dbReference>
<dbReference type="PANTHER" id="PTHR44757">
    <property type="entry name" value="DIGUANYLATE CYCLASE DGCP"/>
    <property type="match status" value="1"/>
</dbReference>
<dbReference type="CDD" id="cd01949">
    <property type="entry name" value="GGDEF"/>
    <property type="match status" value="1"/>
</dbReference>
<dbReference type="Gene3D" id="3.20.20.450">
    <property type="entry name" value="EAL domain"/>
    <property type="match status" value="1"/>
</dbReference>
<accession>A0A0C2I8I0</accession>
<dbReference type="InterPro" id="IPR043128">
    <property type="entry name" value="Rev_trsase/Diguanyl_cyclase"/>
</dbReference>
<feature type="domain" description="PAC" evidence="8">
    <location>
        <begin position="348"/>
        <end position="400"/>
    </location>
</feature>
<dbReference type="InterPro" id="IPR000700">
    <property type="entry name" value="PAS-assoc_C"/>
</dbReference>
<feature type="domain" description="PAS" evidence="7">
    <location>
        <begin position="273"/>
        <end position="317"/>
    </location>
</feature>
<sequence>MTEKLPFCSPPGELASTCVDLYQTAFANSTACLALFAICEDARLRFIDVNPTMERLLGLSKSELLGQCPDERLPEAITSRIASSSQACIATGSLLNDEYELQLPIGRRLFLQSLIPLRNASGRITNFLCFVRDITQSRHPEQQLLSDKQAFRTLAEHTPDTIARYDRNLLRTYANPVFVHMIGLPETAVLGKKPSHASNTPEILAYEATLLGVLRSGHPDEHELVWQGFDGRQLISHIRVVPERAADGEVTSVLAVGRDITGLRRAEQALRLKEQEFRTLVENSPDVIVRYDLEGRRVYVNPAYEQLYGIALSDVVGTPISHRGPLSEELTSRYQKGIMDVMQSARPVALEATWTRANGEQVVQHVRAVPEFDSHGQVASVLTIARDISEIKAYQQQLHTMAFYDSLTALPNRELFKDRLHQAITHASRYNRQVAVAILDLDNFKVINDTLGHSAGDDLLQETARRLQRAVRDSDTVARLGGDEFALILPLATGVSLNALAGKLLQAISGIYPIRERELFISGSIGIACYPGDASTISELLQYADSAMYHAKEQGRNNVQVYSAQLIQTTTERMALAASLRDAQPNGELEVHYQPQVDLASGRLIGAEALLRWNHPRHGPVPPDTFIPIAEETGLIVGIGEWVLRKACQVAVAWNRDDRHPALKVSVNLSPRQFRMNDLANSIRVILQDTGCEPGWLTLEITEGLLLDNNIAVREILERLFAMGLTIAIDDFGTGYSALGYLSRFPVEVLKIDRSFIRGIDHHRESVELVKAIISMAHALGMALVAEGVEEPSQEAFLQGSGCHSAQGYLYGKAMPREDFEQLLLYKAGIR</sequence>
<keyword evidence="4" id="KW-0973">c-di-GMP</keyword>
<dbReference type="InterPro" id="IPR001610">
    <property type="entry name" value="PAC"/>
</dbReference>
<dbReference type="FunFam" id="3.30.70.270:FF:000001">
    <property type="entry name" value="Diguanylate cyclase domain protein"/>
    <property type="match status" value="1"/>
</dbReference>
<dbReference type="PROSITE" id="PS50113">
    <property type="entry name" value="PAC"/>
    <property type="match status" value="3"/>
</dbReference>
<dbReference type="CDD" id="cd00130">
    <property type="entry name" value="PAS"/>
    <property type="match status" value="3"/>
</dbReference>
<dbReference type="EMBL" id="JXDG01000039">
    <property type="protein sequence ID" value="KIH83225.1"/>
    <property type="molecule type" value="Genomic_DNA"/>
</dbReference>